<feature type="compositionally biased region" description="Low complexity" evidence="1">
    <location>
        <begin position="130"/>
        <end position="141"/>
    </location>
</feature>
<evidence type="ECO:0000256" key="1">
    <source>
        <dbReference type="SAM" id="MobiDB-lite"/>
    </source>
</evidence>
<proteinExistence type="predicted"/>
<gene>
    <name evidence="2" type="ORF">SDC9_06398</name>
</gene>
<organism evidence="2">
    <name type="scientific">bioreactor metagenome</name>
    <dbReference type="NCBI Taxonomy" id="1076179"/>
    <lineage>
        <taxon>unclassified sequences</taxon>
        <taxon>metagenomes</taxon>
        <taxon>ecological metagenomes</taxon>
    </lineage>
</organism>
<feature type="compositionally biased region" description="Low complexity" evidence="1">
    <location>
        <begin position="88"/>
        <end position="114"/>
    </location>
</feature>
<feature type="region of interest" description="Disordered" evidence="1">
    <location>
        <begin position="88"/>
        <end position="147"/>
    </location>
</feature>
<dbReference type="EMBL" id="VSSQ01000013">
    <property type="protein sequence ID" value="MPL60836.1"/>
    <property type="molecule type" value="Genomic_DNA"/>
</dbReference>
<comment type="caution">
    <text evidence="2">The sequence shown here is derived from an EMBL/GenBank/DDBJ whole genome shotgun (WGS) entry which is preliminary data.</text>
</comment>
<reference evidence="2" key="1">
    <citation type="submission" date="2019-08" db="EMBL/GenBank/DDBJ databases">
        <authorList>
            <person name="Kucharzyk K."/>
            <person name="Murdoch R.W."/>
            <person name="Higgins S."/>
            <person name="Loffler F."/>
        </authorList>
    </citation>
    <scope>NUCLEOTIDE SEQUENCE</scope>
</reference>
<protein>
    <submittedName>
        <fullName evidence="2">Uncharacterized protein</fullName>
    </submittedName>
</protein>
<sequence length="147" mass="14917">MIARREVRRGGSVRLAGDGAPDIEPVVDAHGDAAVVVLRLEGALHGHAASDGDGTEHQISSKSLMLGSLSQKAKNWQIKKTAFCRNDGAAADAPGADHAARHAAAAGRTGHAGDLSSGNEGEARRRVAPQSQSRRIGISGSSAGGIG</sequence>
<evidence type="ECO:0000313" key="2">
    <source>
        <dbReference type="EMBL" id="MPL60836.1"/>
    </source>
</evidence>
<name>A0A644T1T7_9ZZZZ</name>
<dbReference type="AlphaFoldDB" id="A0A644T1T7"/>
<accession>A0A644T1T7</accession>